<dbReference type="RefSeq" id="WP_260747495.1">
    <property type="nucleotide sequence ID" value="NZ_CP092109.1"/>
</dbReference>
<dbReference type="Proteomes" id="UP001060414">
    <property type="component" value="Chromosome"/>
</dbReference>
<dbReference type="InterPro" id="IPR013424">
    <property type="entry name" value="Ice-binding_C"/>
</dbReference>
<gene>
    <name evidence="2" type="ORF">L9S41_15850</name>
</gene>
<sequence length="309" mass="33800">MDPTKTVDGFNQARSIMQPSPMGRESGDFEKNILNAAFDWSGQGGLKIDVKYTGKLISDADKQWIQDVVNRVEELFGPPGENAKQFTWDVQRVDPPAPAPQQKPTPNSRGESITYDAQSEMLTIKDDFMIASSDDDPIAGAQVFVPSLNFTGHIGEGLYYFFNESFEDLLISKDDDVFFRGTLSALLYDATQNYFYWTVENAKIACAPSDSIFFDPGLADLSSSLLNDILGVLDPGSPAYRAGQRLYFTYQPDIDFALASLNFTQDASSGGFNGLYASDPIPEPSTLVLVIAGIGMLIGAKKAGERFGK</sequence>
<protein>
    <submittedName>
        <fullName evidence="2">PEP-CTERM sorting domain-containing protein</fullName>
    </submittedName>
</protein>
<evidence type="ECO:0000256" key="1">
    <source>
        <dbReference type="SAM" id="MobiDB-lite"/>
    </source>
</evidence>
<evidence type="ECO:0000313" key="2">
    <source>
        <dbReference type="EMBL" id="UWZ79138.1"/>
    </source>
</evidence>
<proteinExistence type="predicted"/>
<feature type="region of interest" description="Disordered" evidence="1">
    <location>
        <begin position="1"/>
        <end position="28"/>
    </location>
</feature>
<name>A0ABY5ZJ30_9BACT</name>
<evidence type="ECO:0000313" key="3">
    <source>
        <dbReference type="Proteomes" id="UP001060414"/>
    </source>
</evidence>
<keyword evidence="3" id="KW-1185">Reference proteome</keyword>
<feature type="region of interest" description="Disordered" evidence="1">
    <location>
        <begin position="92"/>
        <end position="113"/>
    </location>
</feature>
<accession>A0ABY5ZJ30</accession>
<reference evidence="2" key="1">
    <citation type="journal article" date="2022" name="Environ. Microbiol.">
        <title>Geoalkalibacter halelectricus SAP #1 sp. nov. possessing extracellular electron transfer and mineral#reducing capabilities from a haloalkaline environment.</title>
        <authorList>
            <person name="Yadav S."/>
            <person name="Singh R."/>
            <person name="Sundharam S.S."/>
            <person name="Chaudhary S."/>
            <person name="Krishnamurthi S."/>
            <person name="Patil S.A."/>
        </authorList>
    </citation>
    <scope>NUCLEOTIDE SEQUENCE</scope>
    <source>
        <strain evidence="2">SAP-1</strain>
    </source>
</reference>
<dbReference type="NCBIfam" id="TIGR02595">
    <property type="entry name" value="PEP_CTERM"/>
    <property type="match status" value="1"/>
</dbReference>
<dbReference type="EMBL" id="CP092109">
    <property type="protein sequence ID" value="UWZ79138.1"/>
    <property type="molecule type" value="Genomic_DNA"/>
</dbReference>
<organism evidence="2 3">
    <name type="scientific">Geoalkalibacter halelectricus</name>
    <dbReference type="NCBI Taxonomy" id="2847045"/>
    <lineage>
        <taxon>Bacteria</taxon>
        <taxon>Pseudomonadati</taxon>
        <taxon>Thermodesulfobacteriota</taxon>
        <taxon>Desulfuromonadia</taxon>
        <taxon>Desulfuromonadales</taxon>
        <taxon>Geoalkalibacteraceae</taxon>
        <taxon>Geoalkalibacter</taxon>
    </lineage>
</organism>